<gene>
    <name evidence="2" type="ORF">ONE63_005002</name>
</gene>
<evidence type="ECO:0000256" key="1">
    <source>
        <dbReference type="SAM" id="MobiDB-lite"/>
    </source>
</evidence>
<comment type="caution">
    <text evidence="2">The sequence shown here is derived from an EMBL/GenBank/DDBJ whole genome shotgun (WGS) entry which is preliminary data.</text>
</comment>
<proteinExistence type="predicted"/>
<feature type="compositionally biased region" description="Basic and acidic residues" evidence="1">
    <location>
        <begin position="296"/>
        <end position="314"/>
    </location>
</feature>
<dbReference type="Proteomes" id="UP001075354">
    <property type="component" value="Chromosome 16"/>
</dbReference>
<accession>A0AAV7X2A4</accession>
<feature type="region of interest" description="Disordered" evidence="1">
    <location>
        <begin position="294"/>
        <end position="332"/>
    </location>
</feature>
<sequence>MEFPGPEEDSLLEGQSVSEQALFEEQTQALFEEQTFPQHFYTPVAEQAEASEGASRSPPTPTTEDEWRRSLVDDVATEVVQRLQPQMQELKDFVQRLERAAEVRGEAVEVGAQLQGLSSMMERVNETLSKQAQAVAGMAGKVRTVGASEKTAQEELARVLSVQLPADSTVDVARLEMAFEAEDNRKQAGFAVGSYGSPTLTLLCEKVCDLLLSPVQQRRMNATGSAFTEKERELSIPEVDPDTDLPASHKEKLGDYPNLMLVFVEALANNRVLREKNFTVRELEHARNVVFNRAAQRHDEKTRAEEGRPKRDRTSSASSARRVGGKDFAPEV</sequence>
<feature type="region of interest" description="Disordered" evidence="1">
    <location>
        <begin position="223"/>
        <end position="249"/>
    </location>
</feature>
<feature type="region of interest" description="Disordered" evidence="1">
    <location>
        <begin position="34"/>
        <end position="68"/>
    </location>
</feature>
<protein>
    <submittedName>
        <fullName evidence="2">Uncharacterized protein</fullName>
    </submittedName>
</protein>
<evidence type="ECO:0000313" key="2">
    <source>
        <dbReference type="EMBL" id="KAJ1519746.1"/>
    </source>
</evidence>
<keyword evidence="3" id="KW-1185">Reference proteome</keyword>
<dbReference type="EMBL" id="JAPTSV010000016">
    <property type="protein sequence ID" value="KAJ1519746.1"/>
    <property type="molecule type" value="Genomic_DNA"/>
</dbReference>
<reference evidence="2" key="1">
    <citation type="submission" date="2022-12" db="EMBL/GenBank/DDBJ databases">
        <title>Chromosome-level genome assembly of the bean flower thrips Megalurothrips usitatus.</title>
        <authorList>
            <person name="Ma L."/>
            <person name="Liu Q."/>
            <person name="Li H."/>
            <person name="Cai W."/>
        </authorList>
    </citation>
    <scope>NUCLEOTIDE SEQUENCE</scope>
    <source>
        <strain evidence="2">Cailab_2022a</strain>
    </source>
</reference>
<name>A0AAV7X2A4_9NEOP</name>
<dbReference type="AlphaFoldDB" id="A0AAV7X2A4"/>
<evidence type="ECO:0000313" key="3">
    <source>
        <dbReference type="Proteomes" id="UP001075354"/>
    </source>
</evidence>
<organism evidence="2 3">
    <name type="scientific">Megalurothrips usitatus</name>
    <name type="common">bean blossom thrips</name>
    <dbReference type="NCBI Taxonomy" id="439358"/>
    <lineage>
        <taxon>Eukaryota</taxon>
        <taxon>Metazoa</taxon>
        <taxon>Ecdysozoa</taxon>
        <taxon>Arthropoda</taxon>
        <taxon>Hexapoda</taxon>
        <taxon>Insecta</taxon>
        <taxon>Pterygota</taxon>
        <taxon>Neoptera</taxon>
        <taxon>Paraneoptera</taxon>
        <taxon>Thysanoptera</taxon>
        <taxon>Terebrantia</taxon>
        <taxon>Thripoidea</taxon>
        <taxon>Thripidae</taxon>
        <taxon>Megalurothrips</taxon>
    </lineage>
</organism>